<keyword evidence="15" id="KW-0966">Cell projection</keyword>
<reference evidence="23" key="3">
    <citation type="submission" date="2025-09" db="UniProtKB">
        <authorList>
            <consortium name="Ensembl"/>
        </authorList>
    </citation>
    <scope>IDENTIFICATION</scope>
</reference>
<dbReference type="Proteomes" id="UP000694680">
    <property type="component" value="Chromosome 4"/>
</dbReference>
<evidence type="ECO:0000256" key="17">
    <source>
        <dbReference type="ARBA" id="ARBA00023289"/>
    </source>
</evidence>
<dbReference type="Pfam" id="PF03285">
    <property type="entry name" value="Paralemmin"/>
    <property type="match status" value="1"/>
</dbReference>
<evidence type="ECO:0000256" key="4">
    <source>
        <dbReference type="ARBA" id="ARBA00004527"/>
    </source>
</evidence>
<evidence type="ECO:0000256" key="1">
    <source>
        <dbReference type="ARBA" id="ARBA00004279"/>
    </source>
</evidence>
<dbReference type="Ensembl" id="ENSGWIT00000000810.1">
    <property type="protein sequence ID" value="ENSGWIP00000000744.1"/>
    <property type="gene ID" value="ENSGWIG00000000470.1"/>
</dbReference>
<evidence type="ECO:0000256" key="10">
    <source>
        <dbReference type="ARBA" id="ARBA00022960"/>
    </source>
</evidence>
<keyword evidence="14" id="KW-0564">Palmitate</keyword>
<dbReference type="PANTHER" id="PTHR10498:SF6">
    <property type="entry name" value="PARALEMMIN-1"/>
    <property type="match status" value="1"/>
</dbReference>
<evidence type="ECO:0000256" key="5">
    <source>
        <dbReference type="ARBA" id="ARBA00004552"/>
    </source>
</evidence>
<evidence type="ECO:0000256" key="13">
    <source>
        <dbReference type="ARBA" id="ARBA00023136"/>
    </source>
</evidence>
<keyword evidence="11" id="KW-0770">Synapse</keyword>
<comment type="subcellular location">
    <subcellularLocation>
        <location evidence="18">Apicolateral cell membrane</location>
        <topology evidence="18">Lipid-anchor</topology>
    </subcellularLocation>
    <subcellularLocation>
        <location evidence="19">Basolateral cell membrane</location>
        <topology evidence="19">Lipid-anchor</topology>
    </subcellularLocation>
    <subcellularLocation>
        <location evidence="2">Cell membrane</location>
        <topology evidence="2">Lipid-anchor</topology>
        <orientation evidence="2">Cytoplasmic side</orientation>
    </subcellularLocation>
    <subcellularLocation>
        <location evidence="3">Cell projection</location>
        <location evidence="3">Axon</location>
    </subcellularLocation>
    <subcellularLocation>
        <location evidence="1">Cell projection</location>
        <location evidence="1">Dendrite</location>
    </subcellularLocation>
    <subcellularLocation>
        <location evidence="5">Cell projection</location>
        <location evidence="5">Dendritic spine</location>
    </subcellularLocation>
    <subcellularLocation>
        <location evidence="4">Cell projection</location>
        <location evidence="4">Filopodium membrane</location>
        <topology evidence="4">Lipid-anchor</topology>
    </subcellularLocation>
</comment>
<dbReference type="InterPro" id="IPR004965">
    <property type="entry name" value="Paralemmin"/>
</dbReference>
<keyword evidence="8" id="KW-0488">Methylation</keyword>
<evidence type="ECO:0000256" key="3">
    <source>
        <dbReference type="ARBA" id="ARBA00004489"/>
    </source>
</evidence>
<evidence type="ECO:0000256" key="22">
    <source>
        <dbReference type="ARBA" id="ARBA00041963"/>
    </source>
</evidence>
<reference evidence="23" key="2">
    <citation type="submission" date="2025-08" db="UniProtKB">
        <authorList>
            <consortium name="Ensembl"/>
        </authorList>
    </citation>
    <scope>IDENTIFICATION</scope>
</reference>
<protein>
    <recommendedName>
        <fullName evidence="21">Paralemmin-1</fullName>
    </recommendedName>
    <alternativeName>
        <fullName evidence="22">Paralemmin</fullName>
    </alternativeName>
</protein>
<evidence type="ECO:0000256" key="21">
    <source>
        <dbReference type="ARBA" id="ARBA00040790"/>
    </source>
</evidence>
<dbReference type="AlphaFoldDB" id="A0A8C5D1C5"/>
<proteinExistence type="inferred from homology"/>
<dbReference type="GO" id="GO:0030424">
    <property type="term" value="C:axon"/>
    <property type="evidence" value="ECO:0007669"/>
    <property type="project" value="UniProtKB-SubCell"/>
</dbReference>
<evidence type="ECO:0000256" key="11">
    <source>
        <dbReference type="ARBA" id="ARBA00023018"/>
    </source>
</evidence>
<name>A0A8C5D1C5_GOUWI</name>
<dbReference type="GO" id="GO:0031527">
    <property type="term" value="C:filopodium membrane"/>
    <property type="evidence" value="ECO:0007669"/>
    <property type="project" value="UniProtKB-SubCell"/>
</dbReference>
<evidence type="ECO:0000256" key="6">
    <source>
        <dbReference type="ARBA" id="ARBA00005756"/>
    </source>
</evidence>
<evidence type="ECO:0000256" key="19">
    <source>
        <dbReference type="ARBA" id="ARBA00037871"/>
    </source>
</evidence>
<reference evidence="23" key="1">
    <citation type="submission" date="2020-06" db="EMBL/GenBank/DDBJ databases">
        <authorList>
            <consortium name="Wellcome Sanger Institute Data Sharing"/>
        </authorList>
    </citation>
    <scope>NUCLEOTIDE SEQUENCE [LARGE SCALE GENOMIC DNA]</scope>
</reference>
<keyword evidence="16" id="KW-0449">Lipoprotein</keyword>
<keyword evidence="9" id="KW-0597">Phosphoprotein</keyword>
<dbReference type="GO" id="GO:0016323">
    <property type="term" value="C:basolateral plasma membrane"/>
    <property type="evidence" value="ECO:0007669"/>
    <property type="project" value="UniProtKB-SubCell"/>
</dbReference>
<evidence type="ECO:0000313" key="24">
    <source>
        <dbReference type="Proteomes" id="UP000694680"/>
    </source>
</evidence>
<keyword evidence="24" id="KW-1185">Reference proteome</keyword>
<keyword evidence="13" id="KW-0472">Membrane</keyword>
<keyword evidence="17" id="KW-0636">Prenylation</keyword>
<keyword evidence="10" id="KW-0133">Cell shape</keyword>
<evidence type="ECO:0000256" key="9">
    <source>
        <dbReference type="ARBA" id="ARBA00022553"/>
    </source>
</evidence>
<comment type="similarity">
    <text evidence="6">Belongs to the paralemmin family.</text>
</comment>
<keyword evidence="12" id="KW-0175">Coiled coil</keyword>
<evidence type="ECO:0000256" key="7">
    <source>
        <dbReference type="ARBA" id="ARBA00022475"/>
    </source>
</evidence>
<accession>A0A8C5D1C5</accession>
<dbReference type="PANTHER" id="PTHR10498">
    <property type="entry name" value="PARALEMMIN-RELATED"/>
    <property type="match status" value="1"/>
</dbReference>
<organism evidence="23 24">
    <name type="scientific">Gouania willdenowi</name>
    <name type="common">Blunt-snouted clingfish</name>
    <name type="synonym">Lepadogaster willdenowi</name>
    <dbReference type="NCBI Taxonomy" id="441366"/>
    <lineage>
        <taxon>Eukaryota</taxon>
        <taxon>Metazoa</taxon>
        <taxon>Chordata</taxon>
        <taxon>Craniata</taxon>
        <taxon>Vertebrata</taxon>
        <taxon>Euteleostomi</taxon>
        <taxon>Actinopterygii</taxon>
        <taxon>Neopterygii</taxon>
        <taxon>Teleostei</taxon>
        <taxon>Neoteleostei</taxon>
        <taxon>Acanthomorphata</taxon>
        <taxon>Ovalentaria</taxon>
        <taxon>Blenniimorphae</taxon>
        <taxon>Blenniiformes</taxon>
        <taxon>Gobiesocoidei</taxon>
        <taxon>Gobiesocidae</taxon>
        <taxon>Gobiesocinae</taxon>
        <taxon>Gouania</taxon>
    </lineage>
</organism>
<evidence type="ECO:0000256" key="8">
    <source>
        <dbReference type="ARBA" id="ARBA00022481"/>
    </source>
</evidence>
<evidence type="ECO:0000256" key="20">
    <source>
        <dbReference type="ARBA" id="ARBA00038823"/>
    </source>
</evidence>
<evidence type="ECO:0000256" key="18">
    <source>
        <dbReference type="ARBA" id="ARBA00037796"/>
    </source>
</evidence>
<dbReference type="GO" id="GO:0016327">
    <property type="term" value="C:apicolateral plasma membrane"/>
    <property type="evidence" value="ECO:0007669"/>
    <property type="project" value="UniProtKB-SubCell"/>
</dbReference>
<keyword evidence="7" id="KW-1003">Cell membrane</keyword>
<evidence type="ECO:0000256" key="2">
    <source>
        <dbReference type="ARBA" id="ARBA00004342"/>
    </source>
</evidence>
<evidence type="ECO:0000313" key="23">
    <source>
        <dbReference type="Ensembl" id="ENSGWIP00000000744.1"/>
    </source>
</evidence>
<dbReference type="GO" id="GO:0008360">
    <property type="term" value="P:regulation of cell shape"/>
    <property type="evidence" value="ECO:0007669"/>
    <property type="project" value="UniProtKB-KW"/>
</dbReference>
<dbReference type="GO" id="GO:0043197">
    <property type="term" value="C:dendritic spine"/>
    <property type="evidence" value="ECO:0007669"/>
    <property type="project" value="UniProtKB-SubCell"/>
</dbReference>
<evidence type="ECO:0000256" key="12">
    <source>
        <dbReference type="ARBA" id="ARBA00023054"/>
    </source>
</evidence>
<evidence type="ECO:0000256" key="15">
    <source>
        <dbReference type="ARBA" id="ARBA00023273"/>
    </source>
</evidence>
<sequence length="199" mass="22009">MVGSIPRPFAFKPLYSVQITVERDWLTGQTRVLSTNTTLPFDPEHQAVKVYEDELKVVHEVNGVDGFHQLSSSEVEDLIHKADEVSMMTSAEAPQPEVPLTEIPVSEVSGLKVPGLQEDQVSAESPVSMVFMGYHSVEDEDETIKVLGLQGTARAELVLIEEETTPPEQEVPPTVPASKTENRAVIKKENKPRRCCSIM</sequence>
<evidence type="ECO:0000256" key="16">
    <source>
        <dbReference type="ARBA" id="ARBA00023288"/>
    </source>
</evidence>
<comment type="subunit">
    <text evidence="20">Interacts with dopamine receptor DRD3.</text>
</comment>
<evidence type="ECO:0000256" key="14">
    <source>
        <dbReference type="ARBA" id="ARBA00023139"/>
    </source>
</evidence>